<dbReference type="EMBL" id="BAABME010001908">
    <property type="protein sequence ID" value="GAA0152079.1"/>
    <property type="molecule type" value="Genomic_DNA"/>
</dbReference>
<sequence length="233" mass="25371">MPHHSFYILFTSTLILIHLPTLLAPPILPQPDPASTETQNILPTQSPPSTIPAFPEQSNIVGCPLDLPDELFHNIKPACQSKHHQPNPNSHSGQLLKNRCCPVLAAWLYSAYSKTALHGAITTNQTPLQTSSVDMPVLPDDSETCVDNLEKEMNNKGIKLFKPNDTCDAIYCYCGIKLHSFSCPQAFFVNQEGKLAGDESVKRLEKDCLSHNPSGSSGLGGCSKCLNSLSMVC</sequence>
<evidence type="ECO:0000313" key="2">
    <source>
        <dbReference type="EMBL" id="GAA0152079.1"/>
    </source>
</evidence>
<name>A0AAV3PKA9_LITER</name>
<protein>
    <recommendedName>
        <fullName evidence="4">SPARK domain-containing protein</fullName>
    </recommendedName>
</protein>
<accession>A0AAV3PKA9</accession>
<evidence type="ECO:0000256" key="1">
    <source>
        <dbReference type="SAM" id="SignalP"/>
    </source>
</evidence>
<keyword evidence="3" id="KW-1185">Reference proteome</keyword>
<organism evidence="2 3">
    <name type="scientific">Lithospermum erythrorhizon</name>
    <name type="common">Purple gromwell</name>
    <name type="synonym">Lithospermum officinale var. erythrorhizon</name>
    <dbReference type="NCBI Taxonomy" id="34254"/>
    <lineage>
        <taxon>Eukaryota</taxon>
        <taxon>Viridiplantae</taxon>
        <taxon>Streptophyta</taxon>
        <taxon>Embryophyta</taxon>
        <taxon>Tracheophyta</taxon>
        <taxon>Spermatophyta</taxon>
        <taxon>Magnoliopsida</taxon>
        <taxon>eudicotyledons</taxon>
        <taxon>Gunneridae</taxon>
        <taxon>Pentapetalae</taxon>
        <taxon>asterids</taxon>
        <taxon>lamiids</taxon>
        <taxon>Boraginales</taxon>
        <taxon>Boraginaceae</taxon>
        <taxon>Boraginoideae</taxon>
        <taxon>Lithospermeae</taxon>
        <taxon>Lithospermum</taxon>
    </lineage>
</organism>
<dbReference type="AlphaFoldDB" id="A0AAV3PKA9"/>
<gene>
    <name evidence="2" type="ORF">LIER_10649</name>
</gene>
<reference evidence="2 3" key="1">
    <citation type="submission" date="2024-01" db="EMBL/GenBank/DDBJ databases">
        <title>The complete chloroplast genome sequence of Lithospermum erythrorhizon: insights into the phylogenetic relationship among Boraginaceae species and the maternal lineages of purple gromwells.</title>
        <authorList>
            <person name="Okada T."/>
            <person name="Watanabe K."/>
        </authorList>
    </citation>
    <scope>NUCLEOTIDE SEQUENCE [LARGE SCALE GENOMIC DNA]</scope>
</reference>
<proteinExistence type="predicted"/>
<evidence type="ECO:0008006" key="4">
    <source>
        <dbReference type="Google" id="ProtNLM"/>
    </source>
</evidence>
<keyword evidence="1" id="KW-0732">Signal</keyword>
<dbReference type="Proteomes" id="UP001454036">
    <property type="component" value="Unassembled WGS sequence"/>
</dbReference>
<comment type="caution">
    <text evidence="2">The sequence shown here is derived from an EMBL/GenBank/DDBJ whole genome shotgun (WGS) entry which is preliminary data.</text>
</comment>
<dbReference type="PANTHER" id="PTHR34056:SF1">
    <property type="entry name" value="GPI-ANCHORED PROTEIN"/>
    <property type="match status" value="1"/>
</dbReference>
<feature type="chain" id="PRO_5043416404" description="SPARK domain-containing protein" evidence="1">
    <location>
        <begin position="25"/>
        <end position="233"/>
    </location>
</feature>
<dbReference type="PANTHER" id="PTHR34056">
    <property type="entry name" value="GPI-ANCHORED PROTEIN"/>
    <property type="match status" value="1"/>
</dbReference>
<feature type="signal peptide" evidence="1">
    <location>
        <begin position="1"/>
        <end position="24"/>
    </location>
</feature>
<dbReference type="InterPro" id="IPR040376">
    <property type="entry name" value="At4g28100-like"/>
</dbReference>
<evidence type="ECO:0000313" key="3">
    <source>
        <dbReference type="Proteomes" id="UP001454036"/>
    </source>
</evidence>